<evidence type="ECO:0000256" key="1">
    <source>
        <dbReference type="SAM" id="MobiDB-lite"/>
    </source>
</evidence>
<organism evidence="3">
    <name type="scientific">viral metagenome</name>
    <dbReference type="NCBI Taxonomy" id="1070528"/>
    <lineage>
        <taxon>unclassified sequences</taxon>
        <taxon>metagenomes</taxon>
        <taxon>organismal metagenomes</taxon>
    </lineage>
</organism>
<feature type="region of interest" description="Disordered" evidence="1">
    <location>
        <begin position="38"/>
        <end position="74"/>
    </location>
</feature>
<keyword evidence="2" id="KW-1133">Transmembrane helix</keyword>
<sequence>MQTYLIVISFMVVSWIVGLILSMYFNKSNHALQVGGRGAWGKKMVSRQKKDKKKDRKKDRKKTEKKRIRARRKN</sequence>
<name>A0A6C0J5R8_9ZZZZ</name>
<evidence type="ECO:0000313" key="3">
    <source>
        <dbReference type="EMBL" id="QHU00972.1"/>
    </source>
</evidence>
<protein>
    <submittedName>
        <fullName evidence="3">Uncharacterized protein</fullName>
    </submittedName>
</protein>
<reference evidence="3" key="1">
    <citation type="journal article" date="2020" name="Nature">
        <title>Giant virus diversity and host interactions through global metagenomics.</title>
        <authorList>
            <person name="Schulz F."/>
            <person name="Roux S."/>
            <person name="Paez-Espino D."/>
            <person name="Jungbluth S."/>
            <person name="Walsh D.A."/>
            <person name="Denef V.J."/>
            <person name="McMahon K.D."/>
            <person name="Konstantinidis K.T."/>
            <person name="Eloe-Fadrosh E.A."/>
            <person name="Kyrpides N.C."/>
            <person name="Woyke T."/>
        </authorList>
    </citation>
    <scope>NUCLEOTIDE SEQUENCE</scope>
    <source>
        <strain evidence="3">GVMAG-M-3300025860-20</strain>
    </source>
</reference>
<evidence type="ECO:0000256" key="2">
    <source>
        <dbReference type="SAM" id="Phobius"/>
    </source>
</evidence>
<keyword evidence="2" id="KW-0472">Membrane</keyword>
<proteinExistence type="predicted"/>
<keyword evidence="2" id="KW-0812">Transmembrane</keyword>
<feature type="compositionally biased region" description="Basic residues" evidence="1">
    <location>
        <begin position="44"/>
        <end position="74"/>
    </location>
</feature>
<accession>A0A6C0J5R8</accession>
<dbReference type="EMBL" id="MN740332">
    <property type="protein sequence ID" value="QHU00972.1"/>
    <property type="molecule type" value="Genomic_DNA"/>
</dbReference>
<dbReference type="AlphaFoldDB" id="A0A6C0J5R8"/>
<feature type="transmembrane region" description="Helical" evidence="2">
    <location>
        <begin position="6"/>
        <end position="25"/>
    </location>
</feature>